<keyword evidence="3 5" id="KW-0378">Hydrolase</keyword>
<comment type="caution">
    <text evidence="9">The sequence shown here is derived from an EMBL/GenBank/DDBJ whole genome shotgun (WGS) entry which is preliminary data.</text>
</comment>
<evidence type="ECO:0000256" key="4">
    <source>
        <dbReference type="ARBA" id="ARBA00022825"/>
    </source>
</evidence>
<feature type="active site" description="Charge relay system" evidence="5">
    <location>
        <position position="186"/>
    </location>
</feature>
<feature type="domain" description="Peptidase S8/S53" evidence="7">
    <location>
        <begin position="429"/>
        <end position="536"/>
    </location>
</feature>
<feature type="domain" description="Peptidase S8/S53" evidence="7">
    <location>
        <begin position="680"/>
        <end position="879"/>
    </location>
</feature>
<organism evidence="9 10">
    <name type="scientific">Hathewaya limosa</name>
    <name type="common">Clostridium limosum</name>
    <dbReference type="NCBI Taxonomy" id="1536"/>
    <lineage>
        <taxon>Bacteria</taxon>
        <taxon>Bacillati</taxon>
        <taxon>Bacillota</taxon>
        <taxon>Clostridia</taxon>
        <taxon>Eubacteriales</taxon>
        <taxon>Clostridiaceae</taxon>
        <taxon>Hathewaya</taxon>
    </lineage>
</organism>
<evidence type="ECO:0000256" key="6">
    <source>
        <dbReference type="RuleBase" id="RU003355"/>
    </source>
</evidence>
<dbReference type="SUPFAM" id="SSF52743">
    <property type="entry name" value="Subtilisin-like"/>
    <property type="match status" value="2"/>
</dbReference>
<dbReference type="Gene3D" id="2.60.120.1290">
    <property type="match status" value="2"/>
</dbReference>
<feature type="domain" description="Peptidase S8/S53" evidence="7">
    <location>
        <begin position="1017"/>
        <end position="1136"/>
    </location>
</feature>
<dbReference type="InterPro" id="IPR000209">
    <property type="entry name" value="Peptidase_S8/S53_dom"/>
</dbReference>
<dbReference type="CDD" id="cd07478">
    <property type="entry name" value="Peptidases_S8_CspA-like"/>
    <property type="match status" value="2"/>
</dbReference>
<dbReference type="Proteomes" id="UP001224418">
    <property type="component" value="Unassembled WGS sequence"/>
</dbReference>
<keyword evidence="4 5" id="KW-0720">Serine protease</keyword>
<protein>
    <submittedName>
        <fullName evidence="9">Subtilisin family serine protease</fullName>
    </submittedName>
</protein>
<feature type="active site" description="Charge relay system" evidence="5">
    <location>
        <position position="129"/>
    </location>
</feature>
<dbReference type="RefSeq" id="WP_343749825.1">
    <property type="nucleotide sequence ID" value="NZ_BAAACJ010000008.1"/>
</dbReference>
<dbReference type="Pfam" id="PF00082">
    <property type="entry name" value="Peptidase_S8"/>
    <property type="match status" value="4"/>
</dbReference>
<dbReference type="Gene3D" id="3.40.50.200">
    <property type="entry name" value="Peptidase S8/S53 domain"/>
    <property type="match status" value="2"/>
</dbReference>
<dbReference type="PANTHER" id="PTHR43806:SF11">
    <property type="entry name" value="CEREVISIN-RELATED"/>
    <property type="match status" value="1"/>
</dbReference>
<dbReference type="InterPro" id="IPR022398">
    <property type="entry name" value="Peptidase_S8_His-AS"/>
</dbReference>
<feature type="active site" description="Charge relay system" evidence="5">
    <location>
        <position position="497"/>
    </location>
</feature>
<feature type="domain" description="Peptidase S8/S53" evidence="7">
    <location>
        <begin position="120"/>
        <end position="307"/>
    </location>
</feature>
<dbReference type="InterPro" id="IPR050131">
    <property type="entry name" value="Peptidase_S8_subtilisin-like"/>
</dbReference>
<evidence type="ECO:0000313" key="10">
    <source>
        <dbReference type="Proteomes" id="UP001224418"/>
    </source>
</evidence>
<dbReference type="InterPro" id="IPR036852">
    <property type="entry name" value="Peptidase_S8/S53_dom_sf"/>
</dbReference>
<dbReference type="PANTHER" id="PTHR43806">
    <property type="entry name" value="PEPTIDASE S8"/>
    <property type="match status" value="1"/>
</dbReference>
<accession>A0ABU0JNF0</accession>
<dbReference type="EMBL" id="JAUSWN010000002">
    <property type="protein sequence ID" value="MDQ0478608.1"/>
    <property type="molecule type" value="Genomic_DNA"/>
</dbReference>
<comment type="similarity">
    <text evidence="1 5 6">Belongs to the peptidase S8 family.</text>
</comment>
<feature type="active site" description="Charge relay system" evidence="5">
    <location>
        <position position="1081"/>
    </location>
</feature>
<dbReference type="InterPro" id="IPR023828">
    <property type="entry name" value="Peptidase_S8_Ser-AS"/>
</dbReference>
<dbReference type="PROSITE" id="PS00137">
    <property type="entry name" value="SUBTILASE_HIS"/>
    <property type="match status" value="2"/>
</dbReference>
<proteinExistence type="inferred from homology"/>
<dbReference type="PROSITE" id="PS00136">
    <property type="entry name" value="SUBTILASE_ASP"/>
    <property type="match status" value="2"/>
</dbReference>
<keyword evidence="2 5" id="KW-0645">Protease</keyword>
<dbReference type="InterPro" id="IPR023827">
    <property type="entry name" value="Peptidase_S8_Asp-AS"/>
</dbReference>
<feature type="active site" description="Charge relay system" evidence="5">
    <location>
        <position position="689"/>
    </location>
</feature>
<dbReference type="PROSITE" id="PS00138">
    <property type="entry name" value="SUBTILASE_SER"/>
    <property type="match status" value="1"/>
</dbReference>
<dbReference type="Pfam" id="PF18425">
    <property type="entry name" value="CspB_prodomain"/>
    <property type="match status" value="1"/>
</dbReference>
<evidence type="ECO:0000256" key="5">
    <source>
        <dbReference type="PROSITE-ProRule" id="PRU01240"/>
    </source>
</evidence>
<evidence type="ECO:0000259" key="8">
    <source>
        <dbReference type="Pfam" id="PF18425"/>
    </source>
</evidence>
<evidence type="ECO:0000313" key="9">
    <source>
        <dbReference type="EMBL" id="MDQ0478608.1"/>
    </source>
</evidence>
<dbReference type="InterPro" id="IPR034045">
    <property type="entry name" value="Pep_S8_CspA-like"/>
</dbReference>
<evidence type="ECO:0000256" key="3">
    <source>
        <dbReference type="ARBA" id="ARBA00022801"/>
    </source>
</evidence>
<evidence type="ECO:0000259" key="7">
    <source>
        <dbReference type="Pfam" id="PF00082"/>
    </source>
</evidence>
<reference evidence="9 10" key="1">
    <citation type="submission" date="2023-07" db="EMBL/GenBank/DDBJ databases">
        <title>Genomic Encyclopedia of Type Strains, Phase IV (KMG-IV): sequencing the most valuable type-strain genomes for metagenomic binning, comparative biology and taxonomic classification.</title>
        <authorList>
            <person name="Goeker M."/>
        </authorList>
    </citation>
    <scope>NUCLEOTIDE SEQUENCE [LARGE SCALE GENOMIC DNA]</scope>
    <source>
        <strain evidence="9 10">DSM 1400</strain>
    </source>
</reference>
<dbReference type="GO" id="GO:0008233">
    <property type="term" value="F:peptidase activity"/>
    <property type="evidence" value="ECO:0007669"/>
    <property type="project" value="UniProtKB-KW"/>
</dbReference>
<evidence type="ECO:0000256" key="1">
    <source>
        <dbReference type="ARBA" id="ARBA00011073"/>
    </source>
</evidence>
<feature type="active site" description="Charge relay system" evidence="5">
    <location>
        <position position="759"/>
    </location>
</feature>
<dbReference type="PROSITE" id="PS51892">
    <property type="entry name" value="SUBTILASE"/>
    <property type="match status" value="2"/>
</dbReference>
<name>A0ABU0JNF0_HATLI</name>
<keyword evidence="10" id="KW-1185">Reference proteome</keyword>
<dbReference type="GO" id="GO:0006508">
    <property type="term" value="P:proteolysis"/>
    <property type="evidence" value="ECO:0007669"/>
    <property type="project" value="UniProtKB-KW"/>
</dbReference>
<sequence length="1174" mass="130213">MIKIENTEGILNLLKFVPNDIKTKILSYNKIENLENIEVVVLINGDSNSVLRQVKTFDGNFEYLGYGFGIVTVPIGKLEEISNIKEIVYMELPKTLYTSYAPSNSASCVDEVQSKYKLTGKGVLVGFIDSGIDYTHPAFIDEQGNTRIKYIYDLDKKQDWNEEEINKAIKSPNPYAIVPERDQLGHGTHVTGIACAGGKIDKKFYGVAYESNIAMVKMTREGKISYAKSTQLMRGIRYLIDKSKELNLPLVLNLSFSTNDGAHDGKSLLELYIQTIIGLERLTFVIAAGNEGSTDHHVGGKLDTENIISFNIAKGENIITLQLYKSFTDDISIEIRNPMGRTSGVINIYEKGYSNGNLGSDSYYIYNSGPTPFNINGEILIVLQSASGEITSGIWDLRLINVESLIGGYDIWLPIAEGLNIQTKFLNPNPYNTLGIPATVYNAVSVGSYNFLTNTISSFSGRGKRNSSVIKPDIVSPGEKIESSIPGGGFDSLSGTSMATPEVTGAVALLTEWGLVKGNDPYLYGERLKYYLLKGARRNRSDIIYPNPSWGYGSLCLNNAFNIWLEEGNVRMNKDYNRLDKTREYCGSQYIDEGYHNYIVEYDGDIETVLNKTGYACGFILDDNYAVISVKDGYKDKLLADVPEIVYLERNTLYTLNDVSPMQSANVYKFHDNPFLTLRGNGVLVGIVDTGIDYLDLDFMYEDDTTRIVGIWDQTIPDTKNPQELGSYYTSENINEAIKSKKEGKNPYDIVPSKDEIGHGTSVAGVIGSRGRLAPIGAAPDSEFAIVKLRTTKHNTFKEQNPSNYLDMVYSSTDIILGIRYLYSIGKKMNMPIVIYVPLGTNMGGHDGSSILERYIDDISKTRGVAVVTSTGNEGDSATHTSGRFQQSGEIKSVELKVDEKERSLSFEVWANKPDKISIGLVSPSGEVIEKIPAKLKEQEEIKFVFEGSIATINYYFPEESTGDELIIVKITNIKGGIWQIRLTGDLIIDGKFDIWLPQRPLIKADTRFLKPDPDITLTIPSTGKNILTTSTYDQNNDTIVPFSGNGYTRDGRIKPDLTSGGVNVLTTGLNNKEVTVSGGSVSGAVFAGAVALLLQWGIVDKNDETMYSTKIKTYLIRGTKKRAGDMYPNRQWGYGRLDLNGVFENIRSLDRGSRMIKKNTLKVVLPKDIYKYL</sequence>
<dbReference type="Gene3D" id="3.30.70.2980">
    <property type="match status" value="1"/>
</dbReference>
<gene>
    <name evidence="9" type="ORF">QOZ93_000317</name>
</gene>
<feature type="domain" description="Csp protease B prodomain" evidence="8">
    <location>
        <begin position="6"/>
        <end position="94"/>
    </location>
</feature>
<dbReference type="InterPro" id="IPR041365">
    <property type="entry name" value="CspB_prodomain"/>
</dbReference>
<evidence type="ECO:0000256" key="2">
    <source>
        <dbReference type="ARBA" id="ARBA00022670"/>
    </source>
</evidence>
<dbReference type="PRINTS" id="PR00723">
    <property type="entry name" value="SUBTILISIN"/>
</dbReference>
<dbReference type="InterPro" id="IPR015500">
    <property type="entry name" value="Peptidase_S8_subtilisin-rel"/>
</dbReference>